<evidence type="ECO:0000256" key="1">
    <source>
        <dbReference type="ARBA" id="ARBA00023002"/>
    </source>
</evidence>
<organism evidence="2 3">
    <name type="scientific">Acanthamoeba castellanii (strain ATCC 30010 / Neff)</name>
    <dbReference type="NCBI Taxonomy" id="1257118"/>
    <lineage>
        <taxon>Eukaryota</taxon>
        <taxon>Amoebozoa</taxon>
        <taxon>Discosea</taxon>
        <taxon>Longamoebia</taxon>
        <taxon>Centramoebida</taxon>
        <taxon>Acanthamoebidae</taxon>
        <taxon>Acanthamoeba</taxon>
    </lineage>
</organism>
<dbReference type="VEuPathDB" id="AmoebaDB:ACA1_036020"/>
<dbReference type="Pfam" id="PF14027">
    <property type="entry name" value="Questin_oxidase"/>
    <property type="match status" value="1"/>
</dbReference>
<dbReference type="GeneID" id="14923888"/>
<evidence type="ECO:0000313" key="2">
    <source>
        <dbReference type="EMBL" id="ELR22924.1"/>
    </source>
</evidence>
<dbReference type="STRING" id="1257118.L8HBJ6"/>
<dbReference type="RefSeq" id="XP_004352063.1">
    <property type="nucleotide sequence ID" value="XM_004352011.1"/>
</dbReference>
<dbReference type="PANTHER" id="PTHR35870:SF1">
    <property type="entry name" value="PROTEIN, PUTATIVE (AFU_ORTHOLOGUE AFUA_5G03330)-RELATED"/>
    <property type="match status" value="1"/>
</dbReference>
<dbReference type="GO" id="GO:0016491">
    <property type="term" value="F:oxidoreductase activity"/>
    <property type="evidence" value="ECO:0007669"/>
    <property type="project" value="UniProtKB-KW"/>
</dbReference>
<proteinExistence type="predicted"/>
<dbReference type="PANTHER" id="PTHR35870">
    <property type="entry name" value="PROTEIN, PUTATIVE (AFU_ORTHOLOGUE AFUA_5G03330)-RELATED"/>
    <property type="match status" value="1"/>
</dbReference>
<evidence type="ECO:0000313" key="3">
    <source>
        <dbReference type="Proteomes" id="UP000011083"/>
    </source>
</evidence>
<name>L8HBJ6_ACACF</name>
<dbReference type="EMBL" id="KB007868">
    <property type="protein sequence ID" value="ELR22924.1"/>
    <property type="molecule type" value="Genomic_DNA"/>
</dbReference>
<dbReference type="KEGG" id="acan:ACA1_036020"/>
<dbReference type="Proteomes" id="UP000011083">
    <property type="component" value="Unassembled WGS sequence"/>
</dbReference>
<sequence>MAQQEQERRSTLCQLLARNRNEFDIEYGGYLSNHMSHYLVALYELGASKERLEKAYEDYSTDTKLEPARPPTTTITTHYLDLVAFFSRELEQLGVRTTLRRYVPDLLEGVCGSAFHGVIQLGYALEVMDVPNIAEGLAYFTYSFYSLGHPKTTASVTGDEAASATLSPSDVMALLDRVRQDARFGEVFTGDNKKLGFQKRLHLLAAQYQDGIAPYDLDFRPLIVGRRDDDASSTRRSRIEALIDLFTLSALKVFASSGYQYFFVLHLVTAFRALKVTLAALCGLSQVEEEDVSDDDAELVASAFGYFWRSVVCSYIAVDRPAVSDVTPDAIKHDEDEAKKEKENATSERRKAMSSWADVVAEVMPSHDEHLVKLVFVCWKEAHEHHRGTEQNGWGDYFLHAAINTALRFHDTWHY</sequence>
<dbReference type="OrthoDB" id="10004862at2759"/>
<dbReference type="AlphaFoldDB" id="L8HBJ6"/>
<dbReference type="InterPro" id="IPR025337">
    <property type="entry name" value="Questin_oxidase-like"/>
</dbReference>
<accession>L8HBJ6</accession>
<keyword evidence="3" id="KW-1185">Reference proteome</keyword>
<gene>
    <name evidence="2" type="ORF">ACA1_036020</name>
</gene>
<reference evidence="2 3" key="1">
    <citation type="journal article" date="2013" name="Genome Biol.">
        <title>Genome of Acanthamoeba castellanii highlights extensive lateral gene transfer and early evolution of tyrosine kinase signaling.</title>
        <authorList>
            <person name="Clarke M."/>
            <person name="Lohan A.J."/>
            <person name="Liu B."/>
            <person name="Lagkouvardos I."/>
            <person name="Roy S."/>
            <person name="Zafar N."/>
            <person name="Bertelli C."/>
            <person name="Schilde C."/>
            <person name="Kianianmomeni A."/>
            <person name="Burglin T.R."/>
            <person name="Frech C."/>
            <person name="Turcotte B."/>
            <person name="Kopec K.O."/>
            <person name="Synnott J.M."/>
            <person name="Choo C."/>
            <person name="Paponov I."/>
            <person name="Finkler A."/>
            <person name="Soon Heng Tan C."/>
            <person name="Hutchins A.P."/>
            <person name="Weinmeier T."/>
            <person name="Rattei T."/>
            <person name="Chu J.S."/>
            <person name="Gimenez G."/>
            <person name="Irimia M."/>
            <person name="Rigden D.J."/>
            <person name="Fitzpatrick D.A."/>
            <person name="Lorenzo-Morales J."/>
            <person name="Bateman A."/>
            <person name="Chiu C.H."/>
            <person name="Tang P."/>
            <person name="Hegemann P."/>
            <person name="Fromm H."/>
            <person name="Raoult D."/>
            <person name="Greub G."/>
            <person name="Miranda-Saavedra D."/>
            <person name="Chen N."/>
            <person name="Nash P."/>
            <person name="Ginger M.L."/>
            <person name="Horn M."/>
            <person name="Schaap P."/>
            <person name="Caler L."/>
            <person name="Loftus B."/>
        </authorList>
    </citation>
    <scope>NUCLEOTIDE SEQUENCE [LARGE SCALE GENOMIC DNA]</scope>
    <source>
        <strain evidence="2 3">Neff</strain>
    </source>
</reference>
<keyword evidence="1" id="KW-0560">Oxidoreductase</keyword>
<dbReference type="OMA" id="YHATHHE"/>
<protein>
    <submittedName>
        <fullName evidence="2">Uncharacterized protein</fullName>
    </submittedName>
</protein>